<sequence>MLEMKKFGLIILLFMIPFIANAQGKRIVTFATIMDGDTIPKSYLKEVKIEGFIAPLTQEEMSKYAKLIRNVKKTYPYAKQAGRLLATYNLAMKDLDEKDRKKLMKQAEEEINMKFTANLMKLTRSQGKVLIRLVDRETGNDSYTLVKELRGSFRAFFYQSLGKLFGYNLRSKYNPQENEEDRIIEKVIYAIETNRI</sequence>
<dbReference type="InterPro" id="IPR025636">
    <property type="entry name" value="DUF4294"/>
</dbReference>
<dbReference type="EMBL" id="VSSQ01000212">
    <property type="protein sequence ID" value="MPL85853.1"/>
    <property type="molecule type" value="Genomic_DNA"/>
</dbReference>
<evidence type="ECO:0008006" key="2">
    <source>
        <dbReference type="Google" id="ProtNLM"/>
    </source>
</evidence>
<dbReference type="Pfam" id="PF14127">
    <property type="entry name" value="DUF4294"/>
    <property type="match status" value="1"/>
</dbReference>
<protein>
    <recommendedName>
        <fullName evidence="2">DUF4294 domain-containing protein</fullName>
    </recommendedName>
</protein>
<proteinExistence type="predicted"/>
<gene>
    <name evidence="1" type="ORF">SDC9_31827</name>
</gene>
<comment type="caution">
    <text evidence="1">The sequence shown here is derived from an EMBL/GenBank/DDBJ whole genome shotgun (WGS) entry which is preliminary data.</text>
</comment>
<dbReference type="AlphaFoldDB" id="A0A644V4V9"/>
<accession>A0A644V4V9</accession>
<organism evidence="1">
    <name type="scientific">bioreactor metagenome</name>
    <dbReference type="NCBI Taxonomy" id="1076179"/>
    <lineage>
        <taxon>unclassified sequences</taxon>
        <taxon>metagenomes</taxon>
        <taxon>ecological metagenomes</taxon>
    </lineage>
</organism>
<reference evidence="1" key="1">
    <citation type="submission" date="2019-08" db="EMBL/GenBank/DDBJ databases">
        <authorList>
            <person name="Kucharzyk K."/>
            <person name="Murdoch R.W."/>
            <person name="Higgins S."/>
            <person name="Loffler F."/>
        </authorList>
    </citation>
    <scope>NUCLEOTIDE SEQUENCE</scope>
</reference>
<name>A0A644V4V9_9ZZZZ</name>
<evidence type="ECO:0000313" key="1">
    <source>
        <dbReference type="EMBL" id="MPL85853.1"/>
    </source>
</evidence>